<reference evidence="1 2" key="1">
    <citation type="journal article" date="2009" name="Appl. Environ. Microbiol.">
        <title>Novel features of the polysaccharide-digesting gliding bacterium Flavobacterium johnsoniae as revealed by genome sequence analysis.</title>
        <authorList>
            <person name="McBride M.J."/>
            <person name="Xie G."/>
            <person name="Martens E.C."/>
            <person name="Lapidus A."/>
            <person name="Henrissat B."/>
            <person name="Rhodes R.G."/>
            <person name="Goltsman E."/>
            <person name="Wang W."/>
            <person name="Xu J."/>
            <person name="Hunnicutt D.W."/>
            <person name="Staroscik A.M."/>
            <person name="Hoover T.R."/>
            <person name="Cheng Y.Q."/>
            <person name="Stein J.L."/>
        </authorList>
    </citation>
    <scope>NUCLEOTIDE SEQUENCE [LARGE SCALE GENOMIC DNA]</scope>
    <source>
        <strain evidence="2">ATCC 17061 / DSM 2064 / JCM 8514 / BCRC 14874 / CCUG 350202 / NBRC 14942 / NCIMB 11054 / UW101</strain>
    </source>
</reference>
<protein>
    <recommendedName>
        <fullName evidence="3">Leucine-rich repeat domain-containing protein</fullName>
    </recommendedName>
</protein>
<dbReference type="InterPro" id="IPR001611">
    <property type="entry name" value="Leu-rich_rpt"/>
</dbReference>
<dbReference type="RefSeq" id="WP_012022362.1">
    <property type="nucleotide sequence ID" value="NC_009441.1"/>
</dbReference>
<keyword evidence="2" id="KW-1185">Reference proteome</keyword>
<dbReference type="eggNOG" id="COG4886">
    <property type="taxonomic scope" value="Bacteria"/>
</dbReference>
<dbReference type="STRING" id="376686.Fjoh_0256"/>
<organism evidence="1 2">
    <name type="scientific">Flavobacterium johnsoniae (strain ATCC 17061 / DSM 2064 / JCM 8514 / BCRC 14874 / CCUG 350202 / NBRC 14942 / NCIMB 11054 / UW101)</name>
    <name type="common">Cytophaga johnsonae</name>
    <dbReference type="NCBI Taxonomy" id="376686"/>
    <lineage>
        <taxon>Bacteria</taxon>
        <taxon>Pseudomonadati</taxon>
        <taxon>Bacteroidota</taxon>
        <taxon>Flavobacteriia</taxon>
        <taxon>Flavobacteriales</taxon>
        <taxon>Flavobacteriaceae</taxon>
        <taxon>Flavobacterium</taxon>
    </lineage>
</organism>
<gene>
    <name evidence="1" type="ordered locus">Fjoh_0256</name>
</gene>
<evidence type="ECO:0000313" key="2">
    <source>
        <dbReference type="Proteomes" id="UP000006694"/>
    </source>
</evidence>
<dbReference type="Gene3D" id="3.80.10.10">
    <property type="entry name" value="Ribonuclease Inhibitor"/>
    <property type="match status" value="1"/>
</dbReference>
<dbReference type="OrthoDB" id="10010620at2"/>
<dbReference type="AlphaFoldDB" id="A5FNC6"/>
<dbReference type="Proteomes" id="UP000006694">
    <property type="component" value="Chromosome"/>
</dbReference>
<name>A5FNC6_FLAJ1</name>
<dbReference type="InterPro" id="IPR032675">
    <property type="entry name" value="LRR_dom_sf"/>
</dbReference>
<dbReference type="HOGENOM" id="CLU_1068537_0_0_10"/>
<evidence type="ECO:0000313" key="1">
    <source>
        <dbReference type="EMBL" id="ABQ03292.1"/>
    </source>
</evidence>
<accession>A5FNC6</accession>
<dbReference type="GeneID" id="31767993"/>
<dbReference type="EMBL" id="CP000685">
    <property type="protein sequence ID" value="ABQ03292.1"/>
    <property type="molecule type" value="Genomic_DNA"/>
</dbReference>
<dbReference type="KEGG" id="fjo:Fjoh_0256"/>
<evidence type="ECO:0008006" key="3">
    <source>
        <dbReference type="Google" id="ProtNLM"/>
    </source>
</evidence>
<sequence>MQDADFLLNKLTSMPSSWSVESVASWLEDVNNINIFEKLESLLDIDLSKNQWRGVLTFLNQKYSNSTEPTHDFNNAFEKFSDNIILDKFSSVYLLDDKSKVIDFSKLSNLKKAKAVMAYQCQELTFNNPDLEMLNAGFLPKLNKITNLQSAIDLRYLTIVKCNKLNDFSFVGQLKKLIYLDLSNNKLIENLDFIPEDSEIKVLYLLESNIIKNKETIARLSSMKNLKYLYIKANKLEEKELRECLPNCFVNGEEPVARQL</sequence>
<dbReference type="PROSITE" id="PS51450">
    <property type="entry name" value="LRR"/>
    <property type="match status" value="1"/>
</dbReference>
<dbReference type="SUPFAM" id="SSF52058">
    <property type="entry name" value="L domain-like"/>
    <property type="match status" value="1"/>
</dbReference>
<proteinExistence type="predicted"/>